<dbReference type="RefSeq" id="WP_338605082.1">
    <property type="nucleotide sequence ID" value="NZ_AP028679.1"/>
</dbReference>
<feature type="domain" description="DUF1638" evidence="1">
    <location>
        <begin position="33"/>
        <end position="185"/>
    </location>
</feature>
<dbReference type="Proteomes" id="UP001366166">
    <property type="component" value="Chromosome"/>
</dbReference>
<accession>A0AAU9EFT5</accession>
<proteinExistence type="predicted"/>
<evidence type="ECO:0000259" key="1">
    <source>
        <dbReference type="Pfam" id="PF07796"/>
    </source>
</evidence>
<sequence>MSQKVLIACKIFEEELTTLLEREDEADRPQVVWLDAALHLDLKLLEKELRAAIDEAQSQAPDQVRVFFGRGCLPHMDELLREKGLPLCPTFNCISAFVGEDKVRELEQGNTILMTPSWVRYWPNNARRLSGWDPVDFRTGLGRYDRILVIDPGINPLSDEEILEFFDLVQVPIEVTNIDLDHFQATVRQLLA</sequence>
<dbReference type="AlphaFoldDB" id="A0AAU9EFT5"/>
<dbReference type="Pfam" id="PF07796">
    <property type="entry name" value="DUF1638"/>
    <property type="match status" value="1"/>
</dbReference>
<protein>
    <recommendedName>
        <fullName evidence="1">DUF1638 domain-containing protein</fullName>
    </recommendedName>
</protein>
<dbReference type="EMBL" id="AP028679">
    <property type="protein sequence ID" value="BEQ13414.1"/>
    <property type="molecule type" value="Genomic_DNA"/>
</dbReference>
<dbReference type="KEGG" id="dmp:FAK_04800"/>
<evidence type="ECO:0000313" key="2">
    <source>
        <dbReference type="EMBL" id="BEQ13414.1"/>
    </source>
</evidence>
<evidence type="ECO:0000313" key="3">
    <source>
        <dbReference type="Proteomes" id="UP001366166"/>
    </source>
</evidence>
<name>A0AAU9EFT5_9BACT</name>
<dbReference type="InterPro" id="IPR012437">
    <property type="entry name" value="DUF1638"/>
</dbReference>
<gene>
    <name evidence="2" type="ORF">FAK_04800</name>
</gene>
<keyword evidence="3" id="KW-1185">Reference proteome</keyword>
<reference evidence="3" key="1">
    <citation type="journal article" date="2023" name="Arch. Microbiol.">
        <title>Desulfoferula mesophilus gen. nov. sp. nov., a mesophilic sulfate-reducing bacterium isolated from a brackish lake sediment.</title>
        <authorList>
            <person name="Watanabe T."/>
            <person name="Yabe T."/>
            <person name="Tsuji J.M."/>
            <person name="Fukui M."/>
        </authorList>
    </citation>
    <scope>NUCLEOTIDE SEQUENCE [LARGE SCALE GENOMIC DNA]</scope>
    <source>
        <strain evidence="3">12FAK</strain>
    </source>
</reference>
<organism evidence="2 3">
    <name type="scientific">Desulfoferula mesophila</name>
    <dbReference type="NCBI Taxonomy" id="3058419"/>
    <lineage>
        <taxon>Bacteria</taxon>
        <taxon>Pseudomonadati</taxon>
        <taxon>Thermodesulfobacteriota</taxon>
        <taxon>Desulfarculia</taxon>
        <taxon>Desulfarculales</taxon>
        <taxon>Desulfarculaceae</taxon>
        <taxon>Desulfoferula</taxon>
    </lineage>
</organism>